<reference evidence="6 7" key="1">
    <citation type="submission" date="2024-10" db="EMBL/GenBank/DDBJ databases">
        <title>The Natural Products Discovery Center: Release of the First 8490 Sequenced Strains for Exploring Actinobacteria Biosynthetic Diversity.</title>
        <authorList>
            <person name="Kalkreuter E."/>
            <person name="Kautsar S.A."/>
            <person name="Yang D."/>
            <person name="Bader C.D."/>
            <person name="Teijaro C.N."/>
            <person name="Fluegel L."/>
            <person name="Davis C.M."/>
            <person name="Simpson J.R."/>
            <person name="Lauterbach L."/>
            <person name="Steele A.D."/>
            <person name="Gui C."/>
            <person name="Meng S."/>
            <person name="Li G."/>
            <person name="Viehrig K."/>
            <person name="Ye F."/>
            <person name="Su P."/>
            <person name="Kiefer A.F."/>
            <person name="Nichols A."/>
            <person name="Cepeda A.J."/>
            <person name="Yan W."/>
            <person name="Fan B."/>
            <person name="Jiang Y."/>
            <person name="Adhikari A."/>
            <person name="Zheng C.-J."/>
            <person name="Schuster L."/>
            <person name="Cowan T.M."/>
            <person name="Smanski M.J."/>
            <person name="Chevrette M.G."/>
            <person name="De Carvalho L.P.S."/>
            <person name="Shen B."/>
        </authorList>
    </citation>
    <scope>NUCLEOTIDE SEQUENCE [LARGE SCALE GENOMIC DNA]</scope>
    <source>
        <strain evidence="6 7">NPDC021253</strain>
    </source>
</reference>
<evidence type="ECO:0000259" key="5">
    <source>
        <dbReference type="SMART" id="SM00797"/>
    </source>
</evidence>
<evidence type="ECO:0000256" key="1">
    <source>
        <dbReference type="ARBA" id="ARBA00022741"/>
    </source>
</evidence>
<dbReference type="InterPro" id="IPR029000">
    <property type="entry name" value="Cyclophilin-like_dom_sf"/>
</dbReference>
<keyword evidence="7" id="KW-1185">Reference proteome</keyword>
<dbReference type="SMART" id="SM00797">
    <property type="entry name" value="AHS2"/>
    <property type="match status" value="1"/>
</dbReference>
<evidence type="ECO:0000256" key="2">
    <source>
        <dbReference type="ARBA" id="ARBA00022801"/>
    </source>
</evidence>
<dbReference type="Gene3D" id="2.40.100.10">
    <property type="entry name" value="Cyclophilin-like"/>
    <property type="match status" value="1"/>
</dbReference>
<accession>A0ABW7SDY9</accession>
<evidence type="ECO:0000256" key="3">
    <source>
        <dbReference type="ARBA" id="ARBA00022840"/>
    </source>
</evidence>
<dbReference type="PANTHER" id="PTHR43309:SF3">
    <property type="entry name" value="5-OXOPROLINASE SUBUNIT C"/>
    <property type="match status" value="1"/>
</dbReference>
<dbReference type="InterPro" id="IPR003778">
    <property type="entry name" value="CT_A_B"/>
</dbReference>
<feature type="domain" description="Carboxyltransferase" evidence="5">
    <location>
        <begin position="42"/>
        <end position="301"/>
    </location>
</feature>
<dbReference type="SUPFAM" id="SSF50891">
    <property type="entry name" value="Cyclophilin-like"/>
    <property type="match status" value="1"/>
</dbReference>
<proteinExistence type="predicted"/>
<feature type="region of interest" description="Disordered" evidence="4">
    <location>
        <begin position="149"/>
        <end position="175"/>
    </location>
</feature>
<evidence type="ECO:0000313" key="6">
    <source>
        <dbReference type="EMBL" id="MFI0791909.1"/>
    </source>
</evidence>
<dbReference type="NCBIfam" id="TIGR00724">
    <property type="entry name" value="urea_amlyse_rel"/>
    <property type="match status" value="1"/>
</dbReference>
<keyword evidence="1" id="KW-0547">Nucleotide-binding</keyword>
<keyword evidence="2" id="KW-0378">Hydrolase</keyword>
<dbReference type="Pfam" id="PF02626">
    <property type="entry name" value="CT_A_B"/>
    <property type="match status" value="1"/>
</dbReference>
<evidence type="ECO:0000256" key="4">
    <source>
        <dbReference type="SAM" id="MobiDB-lite"/>
    </source>
</evidence>
<evidence type="ECO:0000313" key="7">
    <source>
        <dbReference type="Proteomes" id="UP001611075"/>
    </source>
</evidence>
<dbReference type="RefSeq" id="WP_396676566.1">
    <property type="nucleotide sequence ID" value="NZ_JBIRPU010000002.1"/>
</dbReference>
<gene>
    <name evidence="6" type="ORF">ACH4OY_04280</name>
</gene>
<keyword evidence="3" id="KW-0067">ATP-binding</keyword>
<dbReference type="Proteomes" id="UP001611075">
    <property type="component" value="Unassembled WGS sequence"/>
</dbReference>
<dbReference type="InterPro" id="IPR052708">
    <property type="entry name" value="PxpC"/>
</dbReference>
<organism evidence="6 7">
    <name type="scientific">Micromonospora rubida</name>
    <dbReference type="NCBI Taxonomy" id="2697657"/>
    <lineage>
        <taxon>Bacteria</taxon>
        <taxon>Bacillati</taxon>
        <taxon>Actinomycetota</taxon>
        <taxon>Actinomycetes</taxon>
        <taxon>Micromonosporales</taxon>
        <taxon>Micromonosporaceae</taxon>
        <taxon>Micromonospora</taxon>
    </lineage>
</organism>
<name>A0ABW7SDY9_9ACTN</name>
<protein>
    <submittedName>
        <fullName evidence="6">Biotin-dependent carboxyltransferase family protein</fullName>
    </submittedName>
</protein>
<dbReference type="PANTHER" id="PTHR43309">
    <property type="entry name" value="5-OXOPROLINASE SUBUNIT C"/>
    <property type="match status" value="1"/>
</dbReference>
<sequence length="301" mass="30335">MTARPAARPAAPAGDEPAGRIEVLRAGALTTVQDQGRPGWAHLGVPRSGALDPAALRLANRLVGNPEAAAGLEITLTGCTLRLTRAGTVAITGADVDVWIGDRPGDVGRPLAVPAGAVVRVGPARTGLRSWLAVAGGIAVAPVLGSRSTDTLSGLGPPPLRDGDTLPLGAPPGDPAPVDGTVGRPAPAELLLGLRPGPRDEWFTPAAFDLLYGTAYTVSAVSNRVGARLVGAPLPRAVAGELPSEGIVLGAVQVPADGQPLIFLADHPTTGGYPVVGVVDDVTGLAQARPGTTVRFHGPQR</sequence>
<comment type="caution">
    <text evidence="6">The sequence shown here is derived from an EMBL/GenBank/DDBJ whole genome shotgun (WGS) entry which is preliminary data.</text>
</comment>
<dbReference type="EMBL" id="JBIRPU010000002">
    <property type="protein sequence ID" value="MFI0791909.1"/>
    <property type="molecule type" value="Genomic_DNA"/>
</dbReference>